<dbReference type="Gene3D" id="3.40.190.10">
    <property type="entry name" value="Periplasmic binding protein-like II"/>
    <property type="match status" value="2"/>
</dbReference>
<dbReference type="PANTHER" id="PTHR43649">
    <property type="entry name" value="ARABINOSE-BINDING PROTEIN-RELATED"/>
    <property type="match status" value="1"/>
</dbReference>
<evidence type="ECO:0000313" key="2">
    <source>
        <dbReference type="EMBL" id="MBS2553177.1"/>
    </source>
</evidence>
<dbReference type="PROSITE" id="PS51257">
    <property type="entry name" value="PROKAR_LIPOPROTEIN"/>
    <property type="match status" value="1"/>
</dbReference>
<dbReference type="Proteomes" id="UP000730482">
    <property type="component" value="Unassembled WGS sequence"/>
</dbReference>
<dbReference type="PANTHER" id="PTHR43649:SF12">
    <property type="entry name" value="DIACETYLCHITOBIOSE BINDING PROTEIN DASA"/>
    <property type="match status" value="1"/>
</dbReference>
<gene>
    <name evidence="2" type="ORF">KGQ19_40625</name>
</gene>
<dbReference type="InterPro" id="IPR006059">
    <property type="entry name" value="SBP"/>
</dbReference>
<organism evidence="2 3">
    <name type="scientific">Catenulispora pinistramenti</name>
    <dbReference type="NCBI Taxonomy" id="2705254"/>
    <lineage>
        <taxon>Bacteria</taxon>
        <taxon>Bacillati</taxon>
        <taxon>Actinomycetota</taxon>
        <taxon>Actinomycetes</taxon>
        <taxon>Catenulisporales</taxon>
        <taxon>Catenulisporaceae</taxon>
        <taxon>Catenulispora</taxon>
    </lineage>
</organism>
<dbReference type="InterPro" id="IPR050490">
    <property type="entry name" value="Bact_solute-bd_prot1"/>
</dbReference>
<evidence type="ECO:0000313" key="3">
    <source>
        <dbReference type="Proteomes" id="UP000730482"/>
    </source>
</evidence>
<reference evidence="2 3" key="1">
    <citation type="submission" date="2020-02" db="EMBL/GenBank/DDBJ databases">
        <title>Acidophilic actinobacteria isolated from forest soil.</title>
        <authorList>
            <person name="Golinska P."/>
        </authorList>
    </citation>
    <scope>NUCLEOTIDE SEQUENCE [LARGE SCALE GENOMIC DNA]</scope>
    <source>
        <strain evidence="2 3">NL8</strain>
    </source>
</reference>
<feature type="signal peptide" evidence="1">
    <location>
        <begin position="1"/>
        <end position="19"/>
    </location>
</feature>
<evidence type="ECO:0000256" key="1">
    <source>
        <dbReference type="SAM" id="SignalP"/>
    </source>
</evidence>
<feature type="chain" id="PRO_5046150305" evidence="1">
    <location>
        <begin position="20"/>
        <end position="452"/>
    </location>
</feature>
<dbReference type="EMBL" id="JAAFYZ010000236">
    <property type="protein sequence ID" value="MBS2553177.1"/>
    <property type="molecule type" value="Genomic_DNA"/>
</dbReference>
<protein>
    <submittedName>
        <fullName evidence="2">Extracellular solute-binding protein</fullName>
    </submittedName>
</protein>
<keyword evidence="1" id="KW-0732">Signal</keyword>
<accession>A0ABS5L4D9</accession>
<name>A0ABS5L4D9_9ACTN</name>
<sequence>MKVRTARTPARAGLAVAVAAVLLTSACGNKLDGKSKPAADAAAGGESLLAAAKAEGEVDYYETWGEGEPQNKIFAAEAKDFTAKTGIKVNIKVLGRAAAKTLDTDIASGAATPDLMDSGTDHIAADEALKVPGYLDDVTKIPVPGEDGKTIGDVIPANVLKSATDKDGHLIFVPHTVISTAIWYDAARFPDVAADPPKTWSDFTALLDKEKAAGKTPIAQDGLVNFYNVYWFYWLMMRFGGPGSLEALATDPAAWDKPATLQAAQAVAQLAKGGYFENGYMGTKYPAAQNDWAQGKEALNINGTWLPSETHPQAPADAKPGSFQFPTVPGGHDSVEVGSLGWGLPAKAKHPNAAKLFLSYLVQKSVIAQIGTAALNIPSRPDCPAPPELLQAQQAVVNATETNATYDGATANSKWWNDVLLPLDDGLLGGKITPQDFVAQGKKKTQDALADS</sequence>
<dbReference type="SUPFAM" id="SSF53850">
    <property type="entry name" value="Periplasmic binding protein-like II"/>
    <property type="match status" value="1"/>
</dbReference>
<keyword evidence="3" id="KW-1185">Reference proteome</keyword>
<dbReference type="RefSeq" id="WP_212019464.1">
    <property type="nucleotide sequence ID" value="NZ_JAAFYZ010000236.1"/>
</dbReference>
<comment type="caution">
    <text evidence="2">The sequence shown here is derived from an EMBL/GenBank/DDBJ whole genome shotgun (WGS) entry which is preliminary data.</text>
</comment>
<proteinExistence type="predicted"/>
<dbReference type="Pfam" id="PF01547">
    <property type="entry name" value="SBP_bac_1"/>
    <property type="match status" value="1"/>
</dbReference>